<dbReference type="SUPFAM" id="SSF51735">
    <property type="entry name" value="NAD(P)-binding Rossmann-fold domains"/>
    <property type="match status" value="1"/>
</dbReference>
<evidence type="ECO:0000256" key="3">
    <source>
        <dbReference type="ARBA" id="ARBA00023002"/>
    </source>
</evidence>
<dbReference type="GO" id="GO:0008677">
    <property type="term" value="F:2-dehydropantoate 2-reductase activity"/>
    <property type="evidence" value="ECO:0007669"/>
    <property type="project" value="UniProtKB-EC"/>
</dbReference>
<dbReference type="EC" id="1.1.1.169" evidence="4"/>
<proteinExistence type="inferred from homology"/>
<dbReference type="EMBL" id="FWXN01000010">
    <property type="protein sequence ID" value="SMC81876.1"/>
    <property type="molecule type" value="Genomic_DNA"/>
</dbReference>
<dbReference type="InterPro" id="IPR013752">
    <property type="entry name" value="KPA_reductase"/>
</dbReference>
<feature type="domain" description="Ketopantoate reductase N-terminal" evidence="5">
    <location>
        <begin position="8"/>
        <end position="152"/>
    </location>
</feature>
<dbReference type="UniPathway" id="UPA00028">
    <property type="reaction ID" value="UER00004"/>
</dbReference>
<dbReference type="RefSeq" id="WP_084452022.1">
    <property type="nucleotide sequence ID" value="NZ_FWXN01000010.1"/>
</dbReference>
<name>A0A1W2C9U9_9MICO</name>
<evidence type="ECO:0000256" key="4">
    <source>
        <dbReference type="RuleBase" id="RU362068"/>
    </source>
</evidence>
<dbReference type="Pfam" id="PF08546">
    <property type="entry name" value="ApbA_C"/>
    <property type="match status" value="1"/>
</dbReference>
<dbReference type="Pfam" id="PF02558">
    <property type="entry name" value="ApbA"/>
    <property type="match status" value="1"/>
</dbReference>
<feature type="domain" description="Ketopantoate reductase C-terminal" evidence="6">
    <location>
        <begin position="180"/>
        <end position="300"/>
    </location>
</feature>
<evidence type="ECO:0000256" key="1">
    <source>
        <dbReference type="ARBA" id="ARBA00007870"/>
    </source>
</evidence>
<keyword evidence="3 4" id="KW-0560">Oxidoreductase</keyword>
<dbReference type="InterPro" id="IPR051402">
    <property type="entry name" value="KPR-Related"/>
</dbReference>
<dbReference type="InterPro" id="IPR003710">
    <property type="entry name" value="ApbA"/>
</dbReference>
<keyword evidence="2 4" id="KW-0521">NADP</keyword>
<sequence>MSQPVESVAVVGAGAMGAMYAAHFVDGGLRTSLVASGERARRLRADGLSVNGAPLPAGVLDPGADPSKPVDLVLVAVKHHDLPAAMADVAPFVGTETTLVSVLNGLDSEEVIAERFGPQGVLLCIALGMAAGREGREVTYLSPGQLTLGTAPGLADPSRVHRVAEALDRAGLRWETPQDMCHEMWWKFMVNTCINQASAVLRRPYADFTVESPARSLMLALRDEVIAVSGPEGVPLGEADCERWEQVLAGLPGEGRTSMLQDVLAGRPTEVALFADRVVELGRRHGVPTPHNQTISRILHDSTA</sequence>
<dbReference type="InterPro" id="IPR013332">
    <property type="entry name" value="KPR_N"/>
</dbReference>
<dbReference type="SUPFAM" id="SSF48179">
    <property type="entry name" value="6-phosphogluconate dehydrogenase C-terminal domain-like"/>
    <property type="match status" value="1"/>
</dbReference>
<dbReference type="Gene3D" id="3.40.50.720">
    <property type="entry name" value="NAD(P)-binding Rossmann-like Domain"/>
    <property type="match status" value="1"/>
</dbReference>
<comment type="function">
    <text evidence="4">Catalyzes the NADPH-dependent reduction of ketopantoate into pantoic acid.</text>
</comment>
<dbReference type="PANTHER" id="PTHR21708:SF26">
    <property type="entry name" value="2-DEHYDROPANTOATE 2-REDUCTASE"/>
    <property type="match status" value="1"/>
</dbReference>
<dbReference type="NCBIfam" id="TIGR00745">
    <property type="entry name" value="apbA_panE"/>
    <property type="match status" value="1"/>
</dbReference>
<keyword evidence="4" id="KW-0566">Pantothenate biosynthesis</keyword>
<comment type="similarity">
    <text evidence="1 4">Belongs to the ketopantoate reductase family.</text>
</comment>
<dbReference type="InterPro" id="IPR036291">
    <property type="entry name" value="NAD(P)-bd_dom_sf"/>
</dbReference>
<dbReference type="Gene3D" id="1.10.1040.10">
    <property type="entry name" value="N-(1-d-carboxylethyl)-l-norvaline Dehydrogenase, domain 2"/>
    <property type="match status" value="1"/>
</dbReference>
<comment type="pathway">
    <text evidence="4">Cofactor biosynthesis; (R)-pantothenate biosynthesis; (R)-pantoate from 3-methyl-2-oxobutanoate: step 2/2.</text>
</comment>
<dbReference type="InterPro" id="IPR013328">
    <property type="entry name" value="6PGD_dom2"/>
</dbReference>
<gene>
    <name evidence="7" type="ORF">SAMN06296429_110123</name>
</gene>
<protein>
    <recommendedName>
        <fullName evidence="4">2-dehydropantoate 2-reductase</fullName>
        <ecNumber evidence="4">1.1.1.169</ecNumber>
    </recommendedName>
    <alternativeName>
        <fullName evidence="4">Ketopantoate reductase</fullName>
    </alternativeName>
</protein>
<evidence type="ECO:0000256" key="2">
    <source>
        <dbReference type="ARBA" id="ARBA00022857"/>
    </source>
</evidence>
<evidence type="ECO:0000313" key="7">
    <source>
        <dbReference type="EMBL" id="SMC81876.1"/>
    </source>
</evidence>
<accession>A0A1W2C9U9</accession>
<dbReference type="InterPro" id="IPR008927">
    <property type="entry name" value="6-PGluconate_DH-like_C_sf"/>
</dbReference>
<dbReference type="OrthoDB" id="9793586at2"/>
<evidence type="ECO:0000313" key="8">
    <source>
        <dbReference type="Proteomes" id="UP000192634"/>
    </source>
</evidence>
<dbReference type="GO" id="GO:0015940">
    <property type="term" value="P:pantothenate biosynthetic process"/>
    <property type="evidence" value="ECO:0007669"/>
    <property type="project" value="UniProtKB-UniPathway"/>
</dbReference>
<organism evidence="7 8">
    <name type="scientific">Janibacter indicus</name>
    <dbReference type="NCBI Taxonomy" id="857417"/>
    <lineage>
        <taxon>Bacteria</taxon>
        <taxon>Bacillati</taxon>
        <taxon>Actinomycetota</taxon>
        <taxon>Actinomycetes</taxon>
        <taxon>Micrococcales</taxon>
        <taxon>Intrasporangiaceae</taxon>
        <taxon>Janibacter</taxon>
    </lineage>
</organism>
<dbReference type="AlphaFoldDB" id="A0A1W2C9U9"/>
<dbReference type="Proteomes" id="UP000192634">
    <property type="component" value="Unassembled WGS sequence"/>
</dbReference>
<reference evidence="7 8" key="1">
    <citation type="submission" date="2017-04" db="EMBL/GenBank/DDBJ databases">
        <authorList>
            <person name="Afonso C.L."/>
            <person name="Miller P.J."/>
            <person name="Scott M.A."/>
            <person name="Spackman E."/>
            <person name="Goraichik I."/>
            <person name="Dimitrov K.M."/>
            <person name="Suarez D.L."/>
            <person name="Swayne D.E."/>
        </authorList>
    </citation>
    <scope>NUCLEOTIDE SEQUENCE [LARGE SCALE GENOMIC DNA]</scope>
    <source>
        <strain evidence="7 8">CGMCC 1.12511</strain>
    </source>
</reference>
<evidence type="ECO:0000259" key="6">
    <source>
        <dbReference type="Pfam" id="PF08546"/>
    </source>
</evidence>
<dbReference type="GO" id="GO:0005737">
    <property type="term" value="C:cytoplasm"/>
    <property type="evidence" value="ECO:0007669"/>
    <property type="project" value="TreeGrafter"/>
</dbReference>
<evidence type="ECO:0000259" key="5">
    <source>
        <dbReference type="Pfam" id="PF02558"/>
    </source>
</evidence>
<dbReference type="PANTHER" id="PTHR21708">
    <property type="entry name" value="PROBABLE 2-DEHYDROPANTOATE 2-REDUCTASE"/>
    <property type="match status" value="1"/>
</dbReference>
<comment type="catalytic activity">
    <reaction evidence="4">
        <text>(R)-pantoate + NADP(+) = 2-dehydropantoate + NADPH + H(+)</text>
        <dbReference type="Rhea" id="RHEA:16233"/>
        <dbReference type="ChEBI" id="CHEBI:11561"/>
        <dbReference type="ChEBI" id="CHEBI:15378"/>
        <dbReference type="ChEBI" id="CHEBI:15980"/>
        <dbReference type="ChEBI" id="CHEBI:57783"/>
        <dbReference type="ChEBI" id="CHEBI:58349"/>
        <dbReference type="EC" id="1.1.1.169"/>
    </reaction>
</comment>